<dbReference type="GO" id="GO:0008168">
    <property type="term" value="F:methyltransferase activity"/>
    <property type="evidence" value="ECO:0007669"/>
    <property type="project" value="TreeGrafter"/>
</dbReference>
<keyword evidence="3" id="KW-1185">Reference proteome</keyword>
<proteinExistence type="predicted"/>
<sequence length="267" mass="29113">MESATYTHGHHPSVLRAHTWRTARNSVAFVLPHVQPAMRILDLGCGPGSITVDLAAYVPSGHITGVDAVGSVLEQARALAQSRGVRNITFTTGDANALPFADGAFDLVLVHQMLQHVADPVAILREMKRVTQRGGLVAVREADFGGFIFHPRSAPLDRWMELYAAVARRNGGEPHAGRRLHVWARQAGLTDVACSSSTWCYATRDEIQWWSGLWAERTVASSLAQTAEAHGLASADELAELSAGWEAWGEEEEAWFSCLHGEIICRV</sequence>
<dbReference type="PANTHER" id="PTHR43591:SF24">
    <property type="entry name" value="2-METHOXY-6-POLYPRENYL-1,4-BENZOQUINOL METHYLASE, MITOCHONDRIAL"/>
    <property type="match status" value="1"/>
</dbReference>
<protein>
    <recommendedName>
        <fullName evidence="1">Methyltransferase domain-containing protein</fullName>
    </recommendedName>
</protein>
<dbReference type="CDD" id="cd02440">
    <property type="entry name" value="AdoMet_MTases"/>
    <property type="match status" value="1"/>
</dbReference>
<evidence type="ECO:0000313" key="2">
    <source>
        <dbReference type="EMBL" id="OJJ47339.1"/>
    </source>
</evidence>
<dbReference type="STRING" id="1073090.A0A1L9SJD2"/>
<dbReference type="Pfam" id="PF13847">
    <property type="entry name" value="Methyltransf_31"/>
    <property type="match status" value="1"/>
</dbReference>
<dbReference type="PANTHER" id="PTHR43591">
    <property type="entry name" value="METHYLTRANSFERASE"/>
    <property type="match status" value="1"/>
</dbReference>
<feature type="domain" description="Methyltransferase" evidence="1">
    <location>
        <begin position="36"/>
        <end position="143"/>
    </location>
</feature>
<dbReference type="GeneID" id="34616990"/>
<name>A0A1L9SJD2_9EURO</name>
<dbReference type="Gene3D" id="3.40.50.150">
    <property type="entry name" value="Vaccinia Virus protein VP39"/>
    <property type="match status" value="1"/>
</dbReference>
<evidence type="ECO:0000313" key="3">
    <source>
        <dbReference type="Proteomes" id="UP000184188"/>
    </source>
</evidence>
<reference evidence="3" key="1">
    <citation type="journal article" date="2017" name="Genome Biol.">
        <title>Comparative genomics reveals high biological diversity and specific adaptations in the industrially and medically important fungal genus Aspergillus.</title>
        <authorList>
            <person name="de Vries R.P."/>
            <person name="Riley R."/>
            <person name="Wiebenga A."/>
            <person name="Aguilar-Osorio G."/>
            <person name="Amillis S."/>
            <person name="Uchima C.A."/>
            <person name="Anderluh G."/>
            <person name="Asadollahi M."/>
            <person name="Askin M."/>
            <person name="Barry K."/>
            <person name="Battaglia E."/>
            <person name="Bayram O."/>
            <person name="Benocci T."/>
            <person name="Braus-Stromeyer S.A."/>
            <person name="Caldana C."/>
            <person name="Canovas D."/>
            <person name="Cerqueira G.C."/>
            <person name="Chen F."/>
            <person name="Chen W."/>
            <person name="Choi C."/>
            <person name="Clum A."/>
            <person name="Dos Santos R.A."/>
            <person name="Damasio A.R."/>
            <person name="Diallinas G."/>
            <person name="Emri T."/>
            <person name="Fekete E."/>
            <person name="Flipphi M."/>
            <person name="Freyberg S."/>
            <person name="Gallo A."/>
            <person name="Gournas C."/>
            <person name="Habgood R."/>
            <person name="Hainaut M."/>
            <person name="Harispe M.L."/>
            <person name="Henrissat B."/>
            <person name="Hilden K.S."/>
            <person name="Hope R."/>
            <person name="Hossain A."/>
            <person name="Karabika E."/>
            <person name="Karaffa L."/>
            <person name="Karanyi Z."/>
            <person name="Krasevec N."/>
            <person name="Kuo A."/>
            <person name="Kusch H."/>
            <person name="LaButti K."/>
            <person name="Lagendijk E.L."/>
            <person name="Lapidus A."/>
            <person name="Levasseur A."/>
            <person name="Lindquist E."/>
            <person name="Lipzen A."/>
            <person name="Logrieco A.F."/>
            <person name="MacCabe A."/>
            <person name="Maekelae M.R."/>
            <person name="Malavazi I."/>
            <person name="Melin P."/>
            <person name="Meyer V."/>
            <person name="Mielnichuk N."/>
            <person name="Miskei M."/>
            <person name="Molnar A.P."/>
            <person name="Mule G."/>
            <person name="Ngan C.Y."/>
            <person name="Orejas M."/>
            <person name="Orosz E."/>
            <person name="Ouedraogo J.P."/>
            <person name="Overkamp K.M."/>
            <person name="Park H.-S."/>
            <person name="Perrone G."/>
            <person name="Piumi F."/>
            <person name="Punt P.J."/>
            <person name="Ram A.F."/>
            <person name="Ramon A."/>
            <person name="Rauscher S."/>
            <person name="Record E."/>
            <person name="Riano-Pachon D.M."/>
            <person name="Robert V."/>
            <person name="Roehrig J."/>
            <person name="Ruller R."/>
            <person name="Salamov A."/>
            <person name="Salih N.S."/>
            <person name="Samson R.A."/>
            <person name="Sandor E."/>
            <person name="Sanguinetti M."/>
            <person name="Schuetze T."/>
            <person name="Sepcic K."/>
            <person name="Shelest E."/>
            <person name="Sherlock G."/>
            <person name="Sophianopoulou V."/>
            <person name="Squina F.M."/>
            <person name="Sun H."/>
            <person name="Susca A."/>
            <person name="Todd R.B."/>
            <person name="Tsang A."/>
            <person name="Unkles S.E."/>
            <person name="van de Wiele N."/>
            <person name="van Rossen-Uffink D."/>
            <person name="Oliveira J.V."/>
            <person name="Vesth T.C."/>
            <person name="Visser J."/>
            <person name="Yu J.-H."/>
            <person name="Zhou M."/>
            <person name="Andersen M.R."/>
            <person name="Archer D.B."/>
            <person name="Baker S.E."/>
            <person name="Benoit I."/>
            <person name="Brakhage A.A."/>
            <person name="Braus G.H."/>
            <person name="Fischer R."/>
            <person name="Frisvad J.C."/>
            <person name="Goldman G.H."/>
            <person name="Houbraken J."/>
            <person name="Oakley B."/>
            <person name="Pocsi I."/>
            <person name="Scazzocchio C."/>
            <person name="Seiboth B."/>
            <person name="vanKuyk P.A."/>
            <person name="Wortman J."/>
            <person name="Dyer P.S."/>
            <person name="Grigoriev I.V."/>
        </authorList>
    </citation>
    <scope>NUCLEOTIDE SEQUENCE [LARGE SCALE GENOMIC DNA]</scope>
    <source>
        <strain evidence="3">CBS 506.65</strain>
    </source>
</reference>
<dbReference type="EMBL" id="KV878341">
    <property type="protein sequence ID" value="OJJ47339.1"/>
    <property type="molecule type" value="Genomic_DNA"/>
</dbReference>
<gene>
    <name evidence="2" type="ORF">ASPZODRAFT_96289</name>
</gene>
<dbReference type="InterPro" id="IPR029063">
    <property type="entry name" value="SAM-dependent_MTases_sf"/>
</dbReference>
<dbReference type="OrthoDB" id="10017101at2759"/>
<dbReference type="SUPFAM" id="SSF53335">
    <property type="entry name" value="S-adenosyl-L-methionine-dependent methyltransferases"/>
    <property type="match status" value="1"/>
</dbReference>
<dbReference type="RefSeq" id="XP_022581849.1">
    <property type="nucleotide sequence ID" value="XM_022730526.1"/>
</dbReference>
<dbReference type="AlphaFoldDB" id="A0A1L9SJD2"/>
<dbReference type="VEuPathDB" id="FungiDB:ASPZODRAFT_96289"/>
<dbReference type="Proteomes" id="UP000184188">
    <property type="component" value="Unassembled WGS sequence"/>
</dbReference>
<evidence type="ECO:0000259" key="1">
    <source>
        <dbReference type="Pfam" id="PF13847"/>
    </source>
</evidence>
<organism evidence="2 3">
    <name type="scientific">Penicilliopsis zonata CBS 506.65</name>
    <dbReference type="NCBI Taxonomy" id="1073090"/>
    <lineage>
        <taxon>Eukaryota</taxon>
        <taxon>Fungi</taxon>
        <taxon>Dikarya</taxon>
        <taxon>Ascomycota</taxon>
        <taxon>Pezizomycotina</taxon>
        <taxon>Eurotiomycetes</taxon>
        <taxon>Eurotiomycetidae</taxon>
        <taxon>Eurotiales</taxon>
        <taxon>Aspergillaceae</taxon>
        <taxon>Penicilliopsis</taxon>
    </lineage>
</organism>
<accession>A0A1L9SJD2</accession>
<dbReference type="InterPro" id="IPR025714">
    <property type="entry name" value="Methyltranfer_dom"/>
</dbReference>